<evidence type="ECO:0000313" key="1">
    <source>
        <dbReference type="EMBL" id="QDV57180.1"/>
    </source>
</evidence>
<proteinExistence type="predicted"/>
<accession>A0A518IVR8</accession>
<dbReference type="EMBL" id="CP036318">
    <property type="protein sequence ID" value="QDV57180.1"/>
    <property type="molecule type" value="Genomic_DNA"/>
</dbReference>
<evidence type="ECO:0008006" key="3">
    <source>
        <dbReference type="Google" id="ProtNLM"/>
    </source>
</evidence>
<sequence length="513" mass="57061">MTTSLSLTYDYLGSTLNVAAVDVLLETFRAAGSRSRRMSISTLMQRDTDPVFKELLSLWNEMKPSERQLLGDHSPKFGMYVANAMSEDSGAESEIAVDVAAQLSIHEALPELIQTAESSKNPRLQDLSLHAVLSMTKSLGAEARSLQDRPQLRRRALERLAISVRSIDFHGREELIDAYLSAATWSDSMLQAMLDANGKSADTMARRLMHSQNDSVIDLLAGWISKSRIPEPVVPVMRSRSDSAFRDAVLRHVGPAPTQRTLRQLDNLGGMLAFEQADLFEQTASELQAPLMYVFERLGTDSEVVRETAIQAIEMGDTDAIRAASMVLRHLGPLPIATLKPEANRIACSMDSDATYESVFDVLLWRQIQLLDFPCEHVQATMRESLANLSVEAFLEPESSLQFADLASIAHVLRLIDPQMERVVLEGLKHPMIQTRCRAVEAAAALGLIDSLLDTFRRIYIQDHLTIRIHIASYLQHAISPEARAWREELKEAASGPVRDAARLGAGRMQEIY</sequence>
<organism evidence="1 2">
    <name type="scientific">Rosistilla oblonga</name>
    <dbReference type="NCBI Taxonomy" id="2527990"/>
    <lineage>
        <taxon>Bacteria</taxon>
        <taxon>Pseudomonadati</taxon>
        <taxon>Planctomycetota</taxon>
        <taxon>Planctomycetia</taxon>
        <taxon>Pirellulales</taxon>
        <taxon>Pirellulaceae</taxon>
        <taxon>Rosistilla</taxon>
    </lineage>
</organism>
<keyword evidence="2" id="KW-1185">Reference proteome</keyword>
<protein>
    <recommendedName>
        <fullName evidence="3">HEAT repeat protein</fullName>
    </recommendedName>
</protein>
<reference evidence="1 2" key="1">
    <citation type="submission" date="2019-02" db="EMBL/GenBank/DDBJ databases">
        <title>Deep-cultivation of Planctomycetes and their phenomic and genomic characterization uncovers novel biology.</title>
        <authorList>
            <person name="Wiegand S."/>
            <person name="Jogler M."/>
            <person name="Boedeker C."/>
            <person name="Pinto D."/>
            <person name="Vollmers J."/>
            <person name="Rivas-Marin E."/>
            <person name="Kohn T."/>
            <person name="Peeters S.H."/>
            <person name="Heuer A."/>
            <person name="Rast P."/>
            <person name="Oberbeckmann S."/>
            <person name="Bunk B."/>
            <person name="Jeske O."/>
            <person name="Meyerdierks A."/>
            <person name="Storesund J.E."/>
            <person name="Kallscheuer N."/>
            <person name="Luecker S."/>
            <person name="Lage O.M."/>
            <person name="Pohl T."/>
            <person name="Merkel B.J."/>
            <person name="Hornburger P."/>
            <person name="Mueller R.-W."/>
            <person name="Bruemmer F."/>
            <person name="Labrenz M."/>
            <person name="Spormann A.M."/>
            <person name="Op den Camp H."/>
            <person name="Overmann J."/>
            <person name="Amann R."/>
            <person name="Jetten M.S.M."/>
            <person name="Mascher T."/>
            <person name="Medema M.H."/>
            <person name="Devos D.P."/>
            <person name="Kaster A.-K."/>
            <person name="Ovreas L."/>
            <person name="Rohde M."/>
            <person name="Galperin M.Y."/>
            <person name="Jogler C."/>
        </authorList>
    </citation>
    <scope>NUCLEOTIDE SEQUENCE [LARGE SCALE GENOMIC DNA]</scope>
    <source>
        <strain evidence="1 2">Mal33</strain>
    </source>
</reference>
<dbReference type="RefSeq" id="WP_145286356.1">
    <property type="nucleotide sequence ID" value="NZ_CP036318.1"/>
</dbReference>
<name>A0A518IVR8_9BACT</name>
<dbReference type="Proteomes" id="UP000316770">
    <property type="component" value="Chromosome"/>
</dbReference>
<gene>
    <name evidence="1" type="ORF">Mal33_31810</name>
</gene>
<dbReference type="InterPro" id="IPR016024">
    <property type="entry name" value="ARM-type_fold"/>
</dbReference>
<dbReference type="AlphaFoldDB" id="A0A518IVR8"/>
<dbReference type="SUPFAM" id="SSF48371">
    <property type="entry name" value="ARM repeat"/>
    <property type="match status" value="1"/>
</dbReference>
<evidence type="ECO:0000313" key="2">
    <source>
        <dbReference type="Proteomes" id="UP000316770"/>
    </source>
</evidence>